<name>A0A2T7UB89_9BURK</name>
<dbReference type="AlphaFoldDB" id="A0A2T7UB89"/>
<dbReference type="Pfam" id="PF21948">
    <property type="entry name" value="LplA-B_cat"/>
    <property type="match status" value="1"/>
</dbReference>
<evidence type="ECO:0000259" key="1">
    <source>
        <dbReference type="PROSITE" id="PS51733"/>
    </source>
</evidence>
<accession>A0A2T7UB89</accession>
<organism evidence="2 3">
    <name type="scientific">Limnohabitans planktonicus II-D5</name>
    <dbReference type="NCBI Taxonomy" id="1293045"/>
    <lineage>
        <taxon>Bacteria</taxon>
        <taxon>Pseudomonadati</taxon>
        <taxon>Pseudomonadota</taxon>
        <taxon>Betaproteobacteria</taxon>
        <taxon>Burkholderiales</taxon>
        <taxon>Comamonadaceae</taxon>
        <taxon>Limnohabitans</taxon>
    </lineage>
</organism>
<dbReference type="Gene3D" id="3.30.930.10">
    <property type="entry name" value="Bira Bifunctional Protein, Domain 2"/>
    <property type="match status" value="1"/>
</dbReference>
<feature type="domain" description="BPL/LPL catalytic" evidence="1">
    <location>
        <begin position="28"/>
        <end position="230"/>
    </location>
</feature>
<dbReference type="EMBL" id="LFYT02000021">
    <property type="protein sequence ID" value="PVE41980.1"/>
    <property type="molecule type" value="Genomic_DNA"/>
</dbReference>
<dbReference type="InterPro" id="IPR045864">
    <property type="entry name" value="aa-tRNA-synth_II/BPL/LPL"/>
</dbReference>
<keyword evidence="3" id="KW-1185">Reference proteome</keyword>
<dbReference type="RefSeq" id="WP_053172436.1">
    <property type="nucleotide sequence ID" value="NZ_LFYT02000021.1"/>
</dbReference>
<gene>
    <name evidence="2" type="ORF">H663_014685</name>
</gene>
<evidence type="ECO:0000313" key="3">
    <source>
        <dbReference type="Proteomes" id="UP000037507"/>
    </source>
</evidence>
<evidence type="ECO:0000313" key="2">
    <source>
        <dbReference type="EMBL" id="PVE41980.1"/>
    </source>
</evidence>
<dbReference type="OrthoDB" id="9178967at2"/>
<dbReference type="STRING" id="1293045.H663_09365"/>
<dbReference type="PANTHER" id="PTHR43679:SF2">
    <property type="entry name" value="OCTANOYL-[GCVH]:PROTEIN N-OCTANOYLTRANSFERASE"/>
    <property type="match status" value="1"/>
</dbReference>
<sequence length="235" mass="25153">MKRDWPVDCLTVSAAEEQRWIEQQLSTRVTQPITRFWRYTEPALVLGCGQRASLAQLPDSPIPALVRHAGGGAVLTGPWMLSLSVMLPPDHPAVSSGILSSYRWLGESLATALQNSWGVPAQALAKHASKPPHWACFAGLSPWEVVADGRKLVGLAQVRRSTGVLLTAGVLVSPPDWALLCHAMGKPLTDAMDLECATTSVSAYGGHAVTAHDVFPALALAVQEALHSFLPQETL</sequence>
<comment type="caution">
    <text evidence="2">The sequence shown here is derived from an EMBL/GenBank/DDBJ whole genome shotgun (WGS) entry which is preliminary data.</text>
</comment>
<dbReference type="PROSITE" id="PS51733">
    <property type="entry name" value="BPL_LPL_CATALYTIC"/>
    <property type="match status" value="1"/>
</dbReference>
<proteinExistence type="predicted"/>
<dbReference type="Proteomes" id="UP000037507">
    <property type="component" value="Unassembled WGS sequence"/>
</dbReference>
<dbReference type="PANTHER" id="PTHR43679">
    <property type="entry name" value="OCTANOYLTRANSFERASE LIPM-RELATED"/>
    <property type="match status" value="1"/>
</dbReference>
<dbReference type="SUPFAM" id="SSF55681">
    <property type="entry name" value="Class II aaRS and biotin synthetases"/>
    <property type="match status" value="1"/>
</dbReference>
<protein>
    <recommendedName>
        <fullName evidence="1">BPL/LPL catalytic domain-containing protein</fullName>
    </recommendedName>
</protein>
<dbReference type="InterPro" id="IPR050664">
    <property type="entry name" value="Octanoyltrans_LipM/LipL"/>
</dbReference>
<dbReference type="InterPro" id="IPR004143">
    <property type="entry name" value="BPL_LPL_catalytic"/>
</dbReference>
<reference evidence="2" key="1">
    <citation type="submission" date="2017-04" db="EMBL/GenBank/DDBJ databases">
        <title>Unexpected and diverse lifestyles within the genus Limnohabitans.</title>
        <authorList>
            <person name="Kasalicky V."/>
            <person name="Mehrshad M."/>
            <person name="Andrei S.-A."/>
            <person name="Salcher M."/>
            <person name="Kratochvilova H."/>
            <person name="Simek K."/>
            <person name="Ghai R."/>
        </authorList>
    </citation>
    <scope>NUCLEOTIDE SEQUENCE [LARGE SCALE GENOMIC DNA]</scope>
    <source>
        <strain evidence="2">II-D5</strain>
    </source>
</reference>